<accession>V6LPU4</accession>
<proteinExistence type="predicted"/>
<protein>
    <submittedName>
        <fullName evidence="2">Uncharacterized protein</fullName>
    </submittedName>
</protein>
<gene>
    <name evidence="2" type="ORF">SS50377_13740</name>
</gene>
<name>V6LPU4_9EUKA</name>
<reference evidence="2" key="1">
    <citation type="journal article" date="2014" name="PLoS Genet.">
        <title>The Genome of Spironucleus salmonicida Highlights a Fish Pathogen Adapted to Fluctuating Environments.</title>
        <authorList>
            <person name="Xu F."/>
            <person name="Jerlstrom-Hultqvist J."/>
            <person name="Einarsson E."/>
            <person name="Astvaldsson A."/>
            <person name="Svard S.G."/>
            <person name="Andersson J.O."/>
        </authorList>
    </citation>
    <scope>NUCLEOTIDE SEQUENCE</scope>
</reference>
<feature type="region of interest" description="Disordered" evidence="1">
    <location>
        <begin position="1"/>
        <end position="48"/>
    </location>
</feature>
<evidence type="ECO:0000256" key="1">
    <source>
        <dbReference type="SAM" id="MobiDB-lite"/>
    </source>
</evidence>
<dbReference type="AlphaFoldDB" id="V6LPU4"/>
<sequence length="173" mass="19225">MTSQRYSPHPSRPVDLSASPPGSAVEKVQIHERRTRQKQPKLSPTTVNHAPLSLQNTIFQSPFSSQEYMPGVRSAPTAQQKPLHVQAKVLPDLQTRVSDELPDPTSLVSDRAMAASGGLSNVGSFQFTDPYSCSCIFWMQKCMIQVNFKRPCSCSLHHSWTHRRNSPGRTAPV</sequence>
<evidence type="ECO:0000313" key="2">
    <source>
        <dbReference type="EMBL" id="EST46263.1"/>
    </source>
</evidence>
<organism evidence="2">
    <name type="scientific">Spironucleus salmonicida</name>
    <dbReference type="NCBI Taxonomy" id="348837"/>
    <lineage>
        <taxon>Eukaryota</taxon>
        <taxon>Metamonada</taxon>
        <taxon>Diplomonadida</taxon>
        <taxon>Hexamitidae</taxon>
        <taxon>Hexamitinae</taxon>
        <taxon>Spironucleus</taxon>
    </lineage>
</organism>
<dbReference type="EMBL" id="KI546082">
    <property type="protein sequence ID" value="EST46263.1"/>
    <property type="molecule type" value="Genomic_DNA"/>
</dbReference>